<dbReference type="AlphaFoldDB" id="A0AAP9LWA4"/>
<dbReference type="EMBL" id="CP050964">
    <property type="protein sequence ID" value="QIX89089.1"/>
    <property type="molecule type" value="Genomic_DNA"/>
</dbReference>
<gene>
    <name evidence="1" type="ORF">FOC47_04130</name>
</gene>
<sequence>MQNDISVAALCLKLEQKLMEVWNNELTLERYRKVLAEFTVLQVTAVTASRLTLIFSLPGSRKGEGSFPQMNTPGRKKRISGACGCLQNTTTLALSTDGMIFLVKSSGQGHSVNVQKGFLRPS</sequence>
<reference evidence="1 2" key="1">
    <citation type="submission" date="2019-11" db="EMBL/GenBank/DDBJ databases">
        <title>FDA dAtabase for Regulatory Grade micrObial Sequences (FDA-ARGOS): Supporting development and validation of Infectious Disease Dx tests.</title>
        <authorList>
            <person name="Turner S."/>
            <person name="Byrd R."/>
            <person name="Tallon L."/>
            <person name="Sadzewicz L."/>
            <person name="Vavikolanu K."/>
            <person name="Mehta A."/>
            <person name="Aluvathingal J."/>
            <person name="Nadendla S."/>
            <person name="Myers T."/>
            <person name="Yan Y."/>
            <person name="Sichtig H."/>
        </authorList>
    </citation>
    <scope>NUCLEOTIDE SEQUENCE [LARGE SCALE GENOMIC DNA]</scope>
    <source>
        <strain evidence="1 2">FDAARGOS_739</strain>
    </source>
</reference>
<dbReference type="GeneID" id="89538326"/>
<proteinExistence type="predicted"/>
<dbReference type="Proteomes" id="UP000501069">
    <property type="component" value="Chromosome"/>
</dbReference>
<dbReference type="RefSeq" id="WP_242847617.1">
    <property type="nucleotide sequence ID" value="NZ_CP050964.1"/>
</dbReference>
<protein>
    <submittedName>
        <fullName evidence="1">Uncharacterized protein</fullName>
    </submittedName>
</protein>
<accession>A0AAP9LWA4</accession>
<organism evidence="1 2">
    <name type="scientific">Enterocloster clostridioformis</name>
    <dbReference type="NCBI Taxonomy" id="1531"/>
    <lineage>
        <taxon>Bacteria</taxon>
        <taxon>Bacillati</taxon>
        <taxon>Bacillota</taxon>
        <taxon>Clostridia</taxon>
        <taxon>Lachnospirales</taxon>
        <taxon>Lachnospiraceae</taxon>
        <taxon>Enterocloster</taxon>
    </lineage>
</organism>
<evidence type="ECO:0000313" key="1">
    <source>
        <dbReference type="EMBL" id="QIX89089.1"/>
    </source>
</evidence>
<evidence type="ECO:0000313" key="2">
    <source>
        <dbReference type="Proteomes" id="UP000501069"/>
    </source>
</evidence>
<name>A0AAP9LWA4_9FIRM</name>